<feature type="region of interest" description="Disordered" evidence="1">
    <location>
        <begin position="1"/>
        <end position="32"/>
    </location>
</feature>
<name>A0A7S4AQR2_9STRA</name>
<sequence>MWSFFHNSNSNNDKNNDKNNDNDNYNDKNNDANKDLQLLKNVVTGCAKSNHATYTKHDPATWLLLQEAHFRVQNKHRRSKDKDRRHSSGTTASDANSNGQRGMQVPFEVQINALTNQRQVYVTRDIPKGYQIWKPHHYHTFRSEHSYIEFLQELPHHLQCDVLEWTHPSYHDNDVFVDITLDEGTFIQEATLSEQVNIDIDCVALREIKAGEFVYMNSTEHFSPDSGVAWLETIRSDAWKRTGLGMGRASRSSRDNAHDGRGREQNKYEYAEDHIIIAPTMAVLSALYFVVKLVQRGNNKSMVSSSCDYGDDYYDTSFYNTKRTKIA</sequence>
<dbReference type="EMBL" id="HBIX01023788">
    <property type="protein sequence ID" value="CAE0723738.1"/>
    <property type="molecule type" value="Transcribed_RNA"/>
</dbReference>
<feature type="region of interest" description="Disordered" evidence="1">
    <location>
        <begin position="245"/>
        <end position="265"/>
    </location>
</feature>
<feature type="region of interest" description="Disordered" evidence="1">
    <location>
        <begin position="73"/>
        <end position="102"/>
    </location>
</feature>
<evidence type="ECO:0000256" key="1">
    <source>
        <dbReference type="SAM" id="MobiDB-lite"/>
    </source>
</evidence>
<protein>
    <submittedName>
        <fullName evidence="2">Uncharacterized protein</fullName>
    </submittedName>
</protein>
<reference evidence="2" key="1">
    <citation type="submission" date="2021-01" db="EMBL/GenBank/DDBJ databases">
        <authorList>
            <person name="Corre E."/>
            <person name="Pelletier E."/>
            <person name="Niang G."/>
            <person name="Scheremetjew M."/>
            <person name="Finn R."/>
            <person name="Kale V."/>
            <person name="Holt S."/>
            <person name="Cochrane G."/>
            <person name="Meng A."/>
            <person name="Brown T."/>
            <person name="Cohen L."/>
        </authorList>
    </citation>
    <scope>NUCLEOTIDE SEQUENCE</scope>
    <source>
        <strain evidence="2">10249 10 AB</strain>
    </source>
</reference>
<evidence type="ECO:0000313" key="2">
    <source>
        <dbReference type="EMBL" id="CAE0723738.1"/>
    </source>
</evidence>
<feature type="compositionally biased region" description="Basic and acidic residues" evidence="1">
    <location>
        <begin position="14"/>
        <end position="32"/>
    </location>
</feature>
<feature type="compositionally biased region" description="Polar residues" evidence="1">
    <location>
        <begin position="89"/>
        <end position="101"/>
    </location>
</feature>
<feature type="compositionally biased region" description="Basic and acidic residues" evidence="1">
    <location>
        <begin position="252"/>
        <end position="265"/>
    </location>
</feature>
<dbReference type="AlphaFoldDB" id="A0A7S4AQR2"/>
<proteinExistence type="predicted"/>
<accession>A0A7S4AQR2</accession>
<gene>
    <name evidence="2" type="ORF">PAUS00366_LOCUS16494</name>
</gene>
<organism evidence="2">
    <name type="scientific">Pseudo-nitzschia australis</name>
    <dbReference type="NCBI Taxonomy" id="44445"/>
    <lineage>
        <taxon>Eukaryota</taxon>
        <taxon>Sar</taxon>
        <taxon>Stramenopiles</taxon>
        <taxon>Ochrophyta</taxon>
        <taxon>Bacillariophyta</taxon>
        <taxon>Bacillariophyceae</taxon>
        <taxon>Bacillariophycidae</taxon>
        <taxon>Bacillariales</taxon>
        <taxon>Bacillariaceae</taxon>
        <taxon>Pseudo-nitzschia</taxon>
    </lineage>
</organism>